<sequence length="520" mass="58531">MAVLQSPSARPSHGPHTPIHGNYLPQYGFGSEYSFDHLIQDNPFLFRVYTPKTPSQIFSTPEPYFVGQKYNERFTRAAEQLNSPAVGPGETVASTSSYQDVALHMDWTQRHKSPYVSTTFSFIWAIWEAIRRYRVGLKHDIEIAVIDARMLGGRAATALELLRKGSPKERHLDYWKWYRYALESQNVLVHGSIPAPAVLASIPLLSLIDKLPSYFLRQDGDMKRSSPFDALSWDTMDRKPSFRQFCQDMSDQFLALPTEHRLRDATGGSVRLALAFLRPWFQRVVVQDFTMATDTTCTLAFIIAQWPAQWWSRDHVEMWSVTRSLVQAVAEEVREKQTKEVTEEVRRLQDVVTGLERVVQDYEEAEIASCLYPDSETEFGSYTMVLPPSPPASIDRGRCPKPKAITATLSAPVPPASVPQEQNVAESSTDVSLAEPKEQPSSSPETPANTPPTTINSKECQQEEQSSLPEPQPSELEELQKVRTPSFVETASCIITGILLGAFITLTIVNSTRRTLIYVT</sequence>
<evidence type="ECO:0000313" key="4">
    <source>
        <dbReference type="EMBL" id="KIM60509.1"/>
    </source>
</evidence>
<dbReference type="EMBL" id="KN822061">
    <property type="protein sequence ID" value="KIM60509.1"/>
    <property type="molecule type" value="Genomic_DNA"/>
</dbReference>
<organism evidence="4 5">
    <name type="scientific">Scleroderma citrinum Foug A</name>
    <dbReference type="NCBI Taxonomy" id="1036808"/>
    <lineage>
        <taxon>Eukaryota</taxon>
        <taxon>Fungi</taxon>
        <taxon>Dikarya</taxon>
        <taxon>Basidiomycota</taxon>
        <taxon>Agaricomycotina</taxon>
        <taxon>Agaricomycetes</taxon>
        <taxon>Agaricomycetidae</taxon>
        <taxon>Boletales</taxon>
        <taxon>Sclerodermatineae</taxon>
        <taxon>Sclerodermataceae</taxon>
        <taxon>Scleroderma</taxon>
    </lineage>
</organism>
<evidence type="ECO:0000259" key="3">
    <source>
        <dbReference type="Pfam" id="PF24494"/>
    </source>
</evidence>
<dbReference type="InterPro" id="IPR056009">
    <property type="entry name" value="DUF7587"/>
</dbReference>
<reference evidence="4 5" key="1">
    <citation type="submission" date="2014-04" db="EMBL/GenBank/DDBJ databases">
        <authorList>
            <consortium name="DOE Joint Genome Institute"/>
            <person name="Kuo A."/>
            <person name="Kohler A."/>
            <person name="Nagy L.G."/>
            <person name="Floudas D."/>
            <person name="Copeland A."/>
            <person name="Barry K.W."/>
            <person name="Cichocki N."/>
            <person name="Veneault-Fourrey C."/>
            <person name="LaButti K."/>
            <person name="Lindquist E.A."/>
            <person name="Lipzen A."/>
            <person name="Lundell T."/>
            <person name="Morin E."/>
            <person name="Murat C."/>
            <person name="Sun H."/>
            <person name="Tunlid A."/>
            <person name="Henrissat B."/>
            <person name="Grigoriev I.V."/>
            <person name="Hibbett D.S."/>
            <person name="Martin F."/>
            <person name="Nordberg H.P."/>
            <person name="Cantor M.N."/>
            <person name="Hua S.X."/>
        </authorList>
    </citation>
    <scope>NUCLEOTIDE SEQUENCE [LARGE SCALE GENOMIC DNA]</scope>
    <source>
        <strain evidence="4 5">Foug A</strain>
    </source>
</reference>
<feature type="compositionally biased region" description="Polar residues" evidence="1">
    <location>
        <begin position="439"/>
        <end position="459"/>
    </location>
</feature>
<keyword evidence="2" id="KW-0812">Transmembrane</keyword>
<dbReference type="AlphaFoldDB" id="A0A0C3DWE8"/>
<dbReference type="InParanoid" id="A0A0C3DWE8"/>
<keyword evidence="5" id="KW-1185">Reference proteome</keyword>
<dbReference type="HOGENOM" id="CLU_028548_0_0_1"/>
<keyword evidence="2" id="KW-1133">Transmembrane helix</keyword>
<name>A0A0C3DWE8_9AGAM</name>
<accession>A0A0C3DWE8</accession>
<keyword evidence="2" id="KW-0472">Membrane</keyword>
<reference evidence="5" key="2">
    <citation type="submission" date="2015-01" db="EMBL/GenBank/DDBJ databases">
        <title>Evolutionary Origins and Diversification of the Mycorrhizal Mutualists.</title>
        <authorList>
            <consortium name="DOE Joint Genome Institute"/>
            <consortium name="Mycorrhizal Genomics Consortium"/>
            <person name="Kohler A."/>
            <person name="Kuo A."/>
            <person name="Nagy L.G."/>
            <person name="Floudas D."/>
            <person name="Copeland A."/>
            <person name="Barry K.W."/>
            <person name="Cichocki N."/>
            <person name="Veneault-Fourrey C."/>
            <person name="LaButti K."/>
            <person name="Lindquist E.A."/>
            <person name="Lipzen A."/>
            <person name="Lundell T."/>
            <person name="Morin E."/>
            <person name="Murat C."/>
            <person name="Riley R."/>
            <person name="Ohm R."/>
            <person name="Sun H."/>
            <person name="Tunlid A."/>
            <person name="Henrissat B."/>
            <person name="Grigoriev I.V."/>
            <person name="Hibbett D.S."/>
            <person name="Martin F."/>
        </authorList>
    </citation>
    <scope>NUCLEOTIDE SEQUENCE [LARGE SCALE GENOMIC DNA]</scope>
    <source>
        <strain evidence="5">Foug A</strain>
    </source>
</reference>
<dbReference type="STRING" id="1036808.A0A0C3DWE8"/>
<feature type="transmembrane region" description="Helical" evidence="2">
    <location>
        <begin position="487"/>
        <end position="509"/>
    </location>
</feature>
<evidence type="ECO:0000256" key="2">
    <source>
        <dbReference type="SAM" id="Phobius"/>
    </source>
</evidence>
<evidence type="ECO:0000313" key="5">
    <source>
        <dbReference type="Proteomes" id="UP000053989"/>
    </source>
</evidence>
<feature type="compositionally biased region" description="Polar residues" evidence="1">
    <location>
        <begin position="419"/>
        <end position="431"/>
    </location>
</feature>
<feature type="domain" description="DUF7587" evidence="3">
    <location>
        <begin position="42"/>
        <end position="205"/>
    </location>
</feature>
<evidence type="ECO:0000256" key="1">
    <source>
        <dbReference type="SAM" id="MobiDB-lite"/>
    </source>
</evidence>
<protein>
    <recommendedName>
        <fullName evidence="3">DUF7587 domain-containing protein</fullName>
    </recommendedName>
</protein>
<feature type="region of interest" description="Disordered" evidence="1">
    <location>
        <begin position="411"/>
        <end position="478"/>
    </location>
</feature>
<dbReference type="Pfam" id="PF24494">
    <property type="entry name" value="DUF7587"/>
    <property type="match status" value="1"/>
</dbReference>
<dbReference type="OrthoDB" id="3359845at2759"/>
<dbReference type="Proteomes" id="UP000053989">
    <property type="component" value="Unassembled WGS sequence"/>
</dbReference>
<proteinExistence type="predicted"/>
<gene>
    <name evidence="4" type="ORF">SCLCIDRAFT_26556</name>
</gene>